<evidence type="ECO:0008006" key="3">
    <source>
        <dbReference type="Google" id="ProtNLM"/>
    </source>
</evidence>
<protein>
    <recommendedName>
        <fullName evidence="3">4Fe-4S Wbl-type domain-containing protein</fullName>
    </recommendedName>
</protein>
<dbReference type="EMBL" id="CP128986">
    <property type="protein sequence ID" value="WOC12616.1"/>
    <property type="molecule type" value="Genomic_DNA"/>
</dbReference>
<dbReference type="RefSeq" id="WP_420041834.1">
    <property type="nucleotide sequence ID" value="NZ_CP128986.1"/>
</dbReference>
<gene>
    <name evidence="2" type="ORF">MP11Mi_17060</name>
</gene>
<evidence type="ECO:0000313" key="2">
    <source>
        <dbReference type="EMBL" id="WOC12616.1"/>
    </source>
</evidence>
<dbReference type="AlphaFoldDB" id="A0AA97CX17"/>
<feature type="region of interest" description="Disordered" evidence="1">
    <location>
        <begin position="78"/>
        <end position="104"/>
    </location>
</feature>
<sequence length="104" mass="11038">MTANYDPTGTIDLLSKVLADSPKLTGAACIGHHELFDAKSPDETPETVEDRHERAAALCWQCPALDDCTEWASSLSRSARPAGLVATRAPRPGPRPGRPKSAAS</sequence>
<name>A0AA97CX17_9ACTN</name>
<evidence type="ECO:0000256" key="1">
    <source>
        <dbReference type="SAM" id="MobiDB-lite"/>
    </source>
</evidence>
<reference evidence="2" key="1">
    <citation type="submission" date="2023-06" db="EMBL/GenBank/DDBJ databases">
        <title>Gordonia sp. nov. and Pseudochrobactrum sp. nov., two species isolated from the burying beetle Nicrophorus vespilloides.</title>
        <authorList>
            <person name="Poehlein A."/>
            <person name="Guzman J."/>
            <person name="Daniel R."/>
            <person name="Vilcinskas A."/>
        </authorList>
    </citation>
    <scope>NUCLEOTIDE SEQUENCE</scope>
    <source>
        <strain evidence="2">MP11Mi</strain>
    </source>
</reference>
<proteinExistence type="predicted"/>
<accession>A0AA97CX17</accession>
<organism evidence="2">
    <name type="scientific">Gordonia sp. MP11Mi</name>
    <dbReference type="NCBI Taxonomy" id="3022769"/>
    <lineage>
        <taxon>Bacteria</taxon>
        <taxon>Bacillati</taxon>
        <taxon>Actinomycetota</taxon>
        <taxon>Actinomycetes</taxon>
        <taxon>Mycobacteriales</taxon>
        <taxon>Gordoniaceae</taxon>
        <taxon>Gordonia</taxon>
    </lineage>
</organism>